<feature type="transmembrane region" description="Helical" evidence="10">
    <location>
        <begin position="60"/>
        <end position="83"/>
    </location>
</feature>
<feature type="transmembrane region" description="Helical" evidence="10">
    <location>
        <begin position="161"/>
        <end position="185"/>
    </location>
</feature>
<proteinExistence type="inferred from homology"/>
<evidence type="ECO:0000256" key="4">
    <source>
        <dbReference type="ARBA" id="ARBA00022692"/>
    </source>
</evidence>
<dbReference type="GO" id="GO:0043772">
    <property type="term" value="F:acyl-phosphate glycerol-3-phosphate acyltransferase activity"/>
    <property type="evidence" value="ECO:0007669"/>
    <property type="project" value="UniProtKB-UniRule"/>
</dbReference>
<keyword evidence="4 10" id="KW-0812">Transmembrane</keyword>
<keyword evidence="7 10" id="KW-0472">Membrane</keyword>
<feature type="transmembrane region" description="Helical" evidence="10">
    <location>
        <begin position="12"/>
        <end position="35"/>
    </location>
</feature>
<keyword evidence="6 10" id="KW-0443">Lipid metabolism</keyword>
<evidence type="ECO:0000256" key="9">
    <source>
        <dbReference type="ARBA" id="ARBA00023264"/>
    </source>
</evidence>
<dbReference type="Proteomes" id="UP000823634">
    <property type="component" value="Unassembled WGS sequence"/>
</dbReference>
<evidence type="ECO:0000256" key="8">
    <source>
        <dbReference type="ARBA" id="ARBA00023209"/>
    </source>
</evidence>
<dbReference type="HAMAP" id="MF_01043">
    <property type="entry name" value="PlsY"/>
    <property type="match status" value="1"/>
</dbReference>
<comment type="caution">
    <text evidence="11">The sequence shown here is derived from an EMBL/GenBank/DDBJ whole genome shotgun (WGS) entry which is preliminary data.</text>
</comment>
<keyword evidence="11" id="KW-0012">Acyltransferase</keyword>
<evidence type="ECO:0000256" key="7">
    <source>
        <dbReference type="ARBA" id="ARBA00023136"/>
    </source>
</evidence>
<feature type="transmembrane region" description="Helical" evidence="10">
    <location>
        <begin position="103"/>
        <end position="124"/>
    </location>
</feature>
<evidence type="ECO:0000256" key="3">
    <source>
        <dbReference type="ARBA" id="ARBA00022679"/>
    </source>
</evidence>
<dbReference type="SMART" id="SM01207">
    <property type="entry name" value="G3P_acyltransf"/>
    <property type="match status" value="1"/>
</dbReference>
<dbReference type="PANTHER" id="PTHR30309">
    <property type="entry name" value="INNER MEMBRANE PROTEIN YGIH"/>
    <property type="match status" value="1"/>
</dbReference>
<dbReference type="Pfam" id="PF02660">
    <property type="entry name" value="G3P_acyltransf"/>
    <property type="match status" value="1"/>
</dbReference>
<keyword evidence="3 10" id="KW-0808">Transferase</keyword>
<feature type="transmembrane region" description="Helical" evidence="10">
    <location>
        <begin position="130"/>
        <end position="154"/>
    </location>
</feature>
<evidence type="ECO:0000256" key="1">
    <source>
        <dbReference type="ARBA" id="ARBA00022475"/>
    </source>
</evidence>
<dbReference type="GO" id="GO:0008654">
    <property type="term" value="P:phospholipid biosynthetic process"/>
    <property type="evidence" value="ECO:0007669"/>
    <property type="project" value="UniProtKB-UniRule"/>
</dbReference>
<organism evidence="11 12">
    <name type="scientific">Candidatus Alloenteromonas pullistercoris</name>
    <dbReference type="NCBI Taxonomy" id="2840785"/>
    <lineage>
        <taxon>Bacteria</taxon>
        <taxon>Bacillati</taxon>
        <taxon>Bacillota</taxon>
        <taxon>Bacillota incertae sedis</taxon>
        <taxon>Candidatus Alloenteromonas</taxon>
    </lineage>
</organism>
<feature type="transmembrane region" description="Helical" evidence="10">
    <location>
        <begin position="205"/>
        <end position="225"/>
    </location>
</feature>
<evidence type="ECO:0000256" key="10">
    <source>
        <dbReference type="HAMAP-Rule" id="MF_01043"/>
    </source>
</evidence>
<evidence type="ECO:0000313" key="11">
    <source>
        <dbReference type="EMBL" id="MBO8426306.1"/>
    </source>
</evidence>
<protein>
    <recommendedName>
        <fullName evidence="10">Glycerol-3-phosphate acyltransferase</fullName>
    </recommendedName>
    <alternativeName>
        <fullName evidence="10">Acyl-PO4 G3P acyltransferase</fullName>
    </alternativeName>
    <alternativeName>
        <fullName evidence="10">Acyl-phosphate--glycerol-3-phosphate acyltransferase</fullName>
    </alternativeName>
    <alternativeName>
        <fullName evidence="10">G3P acyltransferase</fullName>
        <shortName evidence="10">GPAT</shortName>
        <ecNumber evidence="10">2.3.1.275</ecNumber>
    </alternativeName>
    <alternativeName>
        <fullName evidence="10">Lysophosphatidic acid synthase</fullName>
        <shortName evidence="10">LPA synthase</shortName>
    </alternativeName>
</protein>
<keyword evidence="8 10" id="KW-0594">Phospholipid biosynthesis</keyword>
<evidence type="ECO:0000313" key="12">
    <source>
        <dbReference type="Proteomes" id="UP000823634"/>
    </source>
</evidence>
<keyword evidence="9 10" id="KW-1208">Phospholipid metabolism</keyword>
<evidence type="ECO:0000256" key="2">
    <source>
        <dbReference type="ARBA" id="ARBA00022516"/>
    </source>
</evidence>
<keyword evidence="2 10" id="KW-0444">Lipid biosynthesis</keyword>
<accession>A0A9D9GV73</accession>
<dbReference type="EMBL" id="JADINA010000021">
    <property type="protein sequence ID" value="MBO8426306.1"/>
    <property type="molecule type" value="Genomic_DNA"/>
</dbReference>
<reference evidence="11" key="2">
    <citation type="journal article" date="2021" name="PeerJ">
        <title>Extensive microbial diversity within the chicken gut microbiome revealed by metagenomics and culture.</title>
        <authorList>
            <person name="Gilroy R."/>
            <person name="Ravi A."/>
            <person name="Getino M."/>
            <person name="Pursley I."/>
            <person name="Horton D.L."/>
            <person name="Alikhan N.F."/>
            <person name="Baker D."/>
            <person name="Gharbi K."/>
            <person name="Hall N."/>
            <person name="Watson M."/>
            <person name="Adriaenssens E.M."/>
            <person name="Foster-Nyarko E."/>
            <person name="Jarju S."/>
            <person name="Secka A."/>
            <person name="Antonio M."/>
            <person name="Oren A."/>
            <person name="Chaudhuri R.R."/>
            <person name="La Ragione R."/>
            <person name="Hildebrand F."/>
            <person name="Pallen M.J."/>
        </authorList>
    </citation>
    <scope>NUCLEOTIDE SEQUENCE</scope>
    <source>
        <strain evidence="11">17113</strain>
    </source>
</reference>
<gene>
    <name evidence="10" type="primary">plsY</name>
    <name evidence="11" type="ORF">IAC61_03180</name>
</gene>
<comment type="subcellular location">
    <subcellularLocation>
        <location evidence="10">Cell membrane</location>
        <topology evidence="10">Multi-pass membrane protein</topology>
    </subcellularLocation>
</comment>
<reference evidence="11" key="1">
    <citation type="submission" date="2020-10" db="EMBL/GenBank/DDBJ databases">
        <authorList>
            <person name="Gilroy R."/>
        </authorList>
    </citation>
    <scope>NUCLEOTIDE SEQUENCE</scope>
    <source>
        <strain evidence="11">17113</strain>
    </source>
</reference>
<comment type="function">
    <text evidence="10">Catalyzes the transfer of an acyl group from acyl-phosphate (acyl-PO(4)) to glycerol-3-phosphate (G3P) to form lysophosphatidic acid (LPA). This enzyme utilizes acyl-phosphate as fatty acyl donor, but not acyl-CoA or acyl-ACP.</text>
</comment>
<dbReference type="InterPro" id="IPR003811">
    <property type="entry name" value="G3P_acylTferase_PlsY"/>
</dbReference>
<name>A0A9D9GV73_9FIRM</name>
<dbReference type="EC" id="2.3.1.275" evidence="10"/>
<evidence type="ECO:0000256" key="5">
    <source>
        <dbReference type="ARBA" id="ARBA00022989"/>
    </source>
</evidence>
<comment type="subunit">
    <text evidence="10">Probably interacts with PlsX.</text>
</comment>
<evidence type="ECO:0000256" key="6">
    <source>
        <dbReference type="ARBA" id="ARBA00023098"/>
    </source>
</evidence>
<comment type="pathway">
    <text evidence="10">Lipid metabolism; phospholipid metabolism.</text>
</comment>
<dbReference type="GO" id="GO:0005886">
    <property type="term" value="C:plasma membrane"/>
    <property type="evidence" value="ECO:0007669"/>
    <property type="project" value="UniProtKB-SubCell"/>
</dbReference>
<dbReference type="PANTHER" id="PTHR30309:SF0">
    <property type="entry name" value="GLYCEROL-3-PHOSPHATE ACYLTRANSFERASE-RELATED"/>
    <property type="match status" value="1"/>
</dbReference>
<sequence length="246" mass="26477">MNFNLANCLIGLSCIIGGYLFGSIPNGVLIGRIFFHKDPRDYYSHNSGGSNVGRVFGKKIGVLVIFLDAVKTMTPLFSAYAALTFIPGAAEYLDYGGYDATALWYWTAGVSALLGHCFPVYLGFKGGKAVSSFVGLFIAFAYIPVAVFASVFFITLFKKKIVSISSILASACASISLFVLVLGLYLGGVLTEVGPYLTWAFGAPYLSFGFEAAAACLLSAAILILRHLPNIKRLREGTENTVKWIK</sequence>
<comment type="similarity">
    <text evidence="10">Belongs to the PlsY family.</text>
</comment>
<keyword evidence="5 10" id="KW-1133">Transmembrane helix</keyword>
<comment type="catalytic activity">
    <reaction evidence="10">
        <text>an acyl phosphate + sn-glycerol 3-phosphate = a 1-acyl-sn-glycero-3-phosphate + phosphate</text>
        <dbReference type="Rhea" id="RHEA:34075"/>
        <dbReference type="ChEBI" id="CHEBI:43474"/>
        <dbReference type="ChEBI" id="CHEBI:57597"/>
        <dbReference type="ChEBI" id="CHEBI:57970"/>
        <dbReference type="ChEBI" id="CHEBI:59918"/>
        <dbReference type="EC" id="2.3.1.275"/>
    </reaction>
</comment>
<keyword evidence="1 10" id="KW-1003">Cell membrane</keyword>
<dbReference type="AlphaFoldDB" id="A0A9D9GV73"/>